<dbReference type="GO" id="GO:0033202">
    <property type="term" value="C:DNA helicase complex"/>
    <property type="evidence" value="ECO:0007669"/>
    <property type="project" value="TreeGrafter"/>
</dbReference>
<evidence type="ECO:0000256" key="12">
    <source>
        <dbReference type="ARBA" id="ARBA00034617"/>
    </source>
</evidence>
<keyword evidence="2" id="KW-0540">Nuclease</keyword>
<evidence type="ECO:0000256" key="14">
    <source>
        <dbReference type="ARBA" id="ARBA00048988"/>
    </source>
</evidence>
<dbReference type="InterPro" id="IPR014016">
    <property type="entry name" value="UvrD-like_ATP-bd"/>
</dbReference>
<evidence type="ECO:0000259" key="17">
    <source>
        <dbReference type="PROSITE" id="PS51198"/>
    </source>
</evidence>
<evidence type="ECO:0000256" key="4">
    <source>
        <dbReference type="ARBA" id="ARBA00022763"/>
    </source>
</evidence>
<dbReference type="Gene3D" id="3.90.320.10">
    <property type="match status" value="1"/>
</dbReference>
<evidence type="ECO:0000313" key="19">
    <source>
        <dbReference type="EMBL" id="MBO1266787.1"/>
    </source>
</evidence>
<keyword evidence="4" id="KW-0227">DNA damage</keyword>
<dbReference type="PROSITE" id="PS51217">
    <property type="entry name" value="UVRD_HELICASE_CTER"/>
    <property type="match status" value="1"/>
</dbReference>
<keyword evidence="20" id="KW-1185">Reference proteome</keyword>
<evidence type="ECO:0000256" key="1">
    <source>
        <dbReference type="ARBA" id="ARBA00009922"/>
    </source>
</evidence>
<protein>
    <recommendedName>
        <fullName evidence="13">DNA 3'-5' helicase</fullName>
        <ecNumber evidence="13">5.6.2.4</ecNumber>
    </recommendedName>
</protein>
<dbReference type="InterPro" id="IPR038726">
    <property type="entry name" value="PDDEXK_AddAB-type"/>
</dbReference>
<evidence type="ECO:0000256" key="11">
    <source>
        <dbReference type="ARBA" id="ARBA00023235"/>
    </source>
</evidence>
<keyword evidence="9" id="KW-0238">DNA-binding</keyword>
<dbReference type="GO" id="GO:0004527">
    <property type="term" value="F:exonuclease activity"/>
    <property type="evidence" value="ECO:0007669"/>
    <property type="project" value="UniProtKB-KW"/>
</dbReference>
<evidence type="ECO:0000256" key="16">
    <source>
        <dbReference type="SAM" id="MobiDB-lite"/>
    </source>
</evidence>
<dbReference type="RefSeq" id="WP_207614615.1">
    <property type="nucleotide sequence ID" value="NZ_JAFNLL010000004.1"/>
</dbReference>
<dbReference type="InterPro" id="IPR011604">
    <property type="entry name" value="PDDEXK-like_dom_sf"/>
</dbReference>
<evidence type="ECO:0000313" key="20">
    <source>
        <dbReference type="Proteomes" id="UP000664164"/>
    </source>
</evidence>
<comment type="caution">
    <text evidence="19">The sequence shown here is derived from an EMBL/GenBank/DDBJ whole genome shotgun (WGS) entry which is preliminary data.</text>
</comment>
<keyword evidence="10" id="KW-0234">DNA repair</keyword>
<dbReference type="AlphaFoldDB" id="A0A939KHP3"/>
<feature type="compositionally biased region" description="Basic and acidic residues" evidence="16">
    <location>
        <begin position="368"/>
        <end position="377"/>
    </location>
</feature>
<dbReference type="EC" id="5.6.2.4" evidence="13"/>
<dbReference type="GO" id="GO:0005524">
    <property type="term" value="F:ATP binding"/>
    <property type="evidence" value="ECO:0007669"/>
    <property type="project" value="UniProtKB-UniRule"/>
</dbReference>
<dbReference type="GO" id="GO:0003677">
    <property type="term" value="F:DNA binding"/>
    <property type="evidence" value="ECO:0007669"/>
    <property type="project" value="UniProtKB-KW"/>
</dbReference>
<keyword evidence="6 15" id="KW-0347">Helicase</keyword>
<feature type="region of interest" description="Disordered" evidence="16">
    <location>
        <begin position="1"/>
        <end position="28"/>
    </location>
</feature>
<dbReference type="SUPFAM" id="SSF52540">
    <property type="entry name" value="P-loop containing nucleoside triphosphate hydrolases"/>
    <property type="match status" value="1"/>
</dbReference>
<feature type="domain" description="UvrD-like helicase ATP-binding" evidence="17">
    <location>
        <begin position="30"/>
        <end position="333"/>
    </location>
</feature>
<dbReference type="GO" id="GO:0043138">
    <property type="term" value="F:3'-5' DNA helicase activity"/>
    <property type="evidence" value="ECO:0007669"/>
    <property type="project" value="UniProtKB-EC"/>
</dbReference>
<gene>
    <name evidence="19" type="ORF">J1902_02110</name>
</gene>
<sequence>MTAPASKTRQAPGGLRLLPPRGNHHAAPVLSPDQLAVVELPQGSGPVLVPGAPGTGKSTVLVEAAVRRVQQGSVDPERILILAPGRHAADALRDAFTGRLDRSLSTTPARTWASYAFDLIRRAKAEGVLPLQRPPKLLSGPEQDLIIKELLDGHSVPGSELPWPEELSAALPTRGFRDEVRQLFDRIIESGRTADDLVGLAYECGRPDWMAAAELYAEYRDVLDLRMPEAFDPAGIITAARQIFQDSPGFLAAERERLQLILVDDIQEANPAVFELLADIAEGKDVLVASSPDTVVQGFRGARPDLVAELPGLLRGGGPAVRELPLWQTHRHRPLVAEAWTRVAARISQRSGGQLARRLEQPEAGTVDPRDKEHENTGRNTPEGCVEGHVLPSPVHELRYVAQRILEAQLHDGREFGDIAVIVRNGGQIAQLQRYLVGHGIPVRVPVADTAVRDEVAVRPLLEIFGVVLDQELLTPEAAVSLLTSRIGGATAIELRRLRQSLRREELLGGGGRSSDALLVEALLEPGALATLGVEGSSARRLARMIQAGKAAAAGAGANAETVLWALWQATGLSSRWAEAALDGGAAGSRADRDLDAMMALFYTAERFVDQLPGAGPQQFLEYLLSQELPMDTLAARAQLEESVELMTPASAAGREWPMVIVAGLQEGVWPNTRLRGELLGSTLFADAVEHGVEHALQRGPQSRLRDIRYDELRSFSTAVSRAREVLICTAVSSEDEQPSPFLDYAAPLPPNTYLRDYTPVGRPLTLRALVAELRQNVQLGCSGVSAGDGDATGSTGASAEAREAARVLARLATEFHPVPGAHPDSWWGLAPLSSAEPVVPPGGTVFVSPSKVESVHKSPLDWLVQAAGGEAATDFARSLGTLVHGIAQELPDASGSEYVAELVRRWPSLGMKDNWEGKLDYRRAELMVRKLAQYVLLMRSEGRSLVGVEHDFEVTLPDVRLGGQLDGQERGTEDSGVKDATRHAVLRGQVDRLEIDAAGRLVIVDLKTGKHQPGKAEVARHPQLGAYQAAVLQGAFKDAGAGEGGPEQSSAHEQSAAHEQPTAPEEHRPGGAVLAQLGTSTKSPAIQQQEALDPQDNWAQDLVNEAAVLMAAGTFEARHDPAKGSHGGHGCRLPDVCPLCARGKQVTE</sequence>
<dbReference type="Gene3D" id="1.10.10.160">
    <property type="match status" value="1"/>
</dbReference>
<evidence type="ECO:0000256" key="8">
    <source>
        <dbReference type="ARBA" id="ARBA00022840"/>
    </source>
</evidence>
<dbReference type="EMBL" id="JAFNLL010000004">
    <property type="protein sequence ID" value="MBO1266787.1"/>
    <property type="molecule type" value="Genomic_DNA"/>
</dbReference>
<evidence type="ECO:0000256" key="2">
    <source>
        <dbReference type="ARBA" id="ARBA00022722"/>
    </source>
</evidence>
<dbReference type="PROSITE" id="PS51198">
    <property type="entry name" value="UVRD_HELICASE_ATP_BIND"/>
    <property type="match status" value="1"/>
</dbReference>
<feature type="region of interest" description="Disordered" evidence="16">
    <location>
        <begin position="351"/>
        <end position="387"/>
    </location>
</feature>
<dbReference type="Pfam" id="PF00580">
    <property type="entry name" value="UvrD-helicase"/>
    <property type="match status" value="1"/>
</dbReference>
<dbReference type="GO" id="GO:0005829">
    <property type="term" value="C:cytosol"/>
    <property type="evidence" value="ECO:0007669"/>
    <property type="project" value="TreeGrafter"/>
</dbReference>
<evidence type="ECO:0000259" key="18">
    <source>
        <dbReference type="PROSITE" id="PS51217"/>
    </source>
</evidence>
<feature type="region of interest" description="Disordered" evidence="16">
    <location>
        <begin position="1039"/>
        <end position="1071"/>
    </location>
</feature>
<keyword evidence="11" id="KW-0413">Isomerase</keyword>
<feature type="binding site" evidence="15">
    <location>
        <begin position="51"/>
        <end position="58"/>
    </location>
    <ligand>
        <name>ATP</name>
        <dbReference type="ChEBI" id="CHEBI:30616"/>
    </ligand>
</feature>
<organism evidence="19 20">
    <name type="scientific">Arthrobacter cavernae</name>
    <dbReference type="NCBI Taxonomy" id="2817681"/>
    <lineage>
        <taxon>Bacteria</taxon>
        <taxon>Bacillati</taxon>
        <taxon>Actinomycetota</taxon>
        <taxon>Actinomycetes</taxon>
        <taxon>Micrococcales</taxon>
        <taxon>Micrococcaceae</taxon>
        <taxon>Arthrobacter</taxon>
    </lineage>
</organism>
<evidence type="ECO:0000256" key="3">
    <source>
        <dbReference type="ARBA" id="ARBA00022741"/>
    </source>
</evidence>
<comment type="similarity">
    <text evidence="1">Belongs to the helicase family. UvrD subfamily.</text>
</comment>
<evidence type="ECO:0000256" key="10">
    <source>
        <dbReference type="ARBA" id="ARBA00023204"/>
    </source>
</evidence>
<dbReference type="Pfam" id="PF12705">
    <property type="entry name" value="PDDEXK_1"/>
    <property type="match status" value="1"/>
</dbReference>
<keyword evidence="3 15" id="KW-0547">Nucleotide-binding</keyword>
<dbReference type="Gene3D" id="3.40.50.300">
    <property type="entry name" value="P-loop containing nucleotide triphosphate hydrolases"/>
    <property type="match status" value="3"/>
</dbReference>
<evidence type="ECO:0000256" key="7">
    <source>
        <dbReference type="ARBA" id="ARBA00022839"/>
    </source>
</evidence>
<evidence type="ECO:0000256" key="6">
    <source>
        <dbReference type="ARBA" id="ARBA00022806"/>
    </source>
</evidence>
<keyword evidence="7" id="KW-0269">Exonuclease</keyword>
<comment type="catalytic activity">
    <reaction evidence="14">
        <text>ATP + H2O = ADP + phosphate + H(+)</text>
        <dbReference type="Rhea" id="RHEA:13065"/>
        <dbReference type="ChEBI" id="CHEBI:15377"/>
        <dbReference type="ChEBI" id="CHEBI:15378"/>
        <dbReference type="ChEBI" id="CHEBI:30616"/>
        <dbReference type="ChEBI" id="CHEBI:43474"/>
        <dbReference type="ChEBI" id="CHEBI:456216"/>
        <dbReference type="EC" id="5.6.2.4"/>
    </reaction>
</comment>
<comment type="catalytic activity">
    <reaction evidence="12">
        <text>Couples ATP hydrolysis with the unwinding of duplex DNA by translocating in the 3'-5' direction.</text>
        <dbReference type="EC" id="5.6.2.4"/>
    </reaction>
</comment>
<dbReference type="InterPro" id="IPR000212">
    <property type="entry name" value="DNA_helicase_UvrD/REP"/>
</dbReference>
<dbReference type="Proteomes" id="UP000664164">
    <property type="component" value="Unassembled WGS sequence"/>
</dbReference>
<proteinExistence type="inferred from homology"/>
<keyword evidence="8 15" id="KW-0067">ATP-binding</keyword>
<dbReference type="InterPro" id="IPR013986">
    <property type="entry name" value="DExx_box_DNA_helicase_dom_sf"/>
</dbReference>
<dbReference type="InterPro" id="IPR027417">
    <property type="entry name" value="P-loop_NTPase"/>
</dbReference>
<evidence type="ECO:0000256" key="9">
    <source>
        <dbReference type="ARBA" id="ARBA00023125"/>
    </source>
</evidence>
<keyword evidence="5 15" id="KW-0378">Hydrolase</keyword>
<accession>A0A939KHP3</accession>
<feature type="domain" description="UvrD-like helicase C-terminal" evidence="18">
    <location>
        <begin position="334"/>
        <end position="654"/>
    </location>
</feature>
<name>A0A939KHP3_9MICC</name>
<evidence type="ECO:0000256" key="15">
    <source>
        <dbReference type="PROSITE-ProRule" id="PRU00560"/>
    </source>
</evidence>
<dbReference type="PANTHER" id="PTHR11070:SF59">
    <property type="entry name" value="DNA 3'-5' HELICASE"/>
    <property type="match status" value="1"/>
</dbReference>
<dbReference type="InterPro" id="IPR014017">
    <property type="entry name" value="DNA_helicase_UvrD-like_C"/>
</dbReference>
<reference evidence="19" key="1">
    <citation type="submission" date="2021-03" db="EMBL/GenBank/DDBJ databases">
        <title>A new species, PO-11, isolated from a karst cave deposit.</title>
        <authorList>
            <person name="Zhaoxiaoyong W."/>
        </authorList>
    </citation>
    <scope>NUCLEOTIDE SEQUENCE</scope>
    <source>
        <strain evidence="19">PO-11</strain>
    </source>
</reference>
<evidence type="ECO:0000256" key="13">
    <source>
        <dbReference type="ARBA" id="ARBA00034808"/>
    </source>
</evidence>
<evidence type="ECO:0000256" key="5">
    <source>
        <dbReference type="ARBA" id="ARBA00022801"/>
    </source>
</evidence>
<dbReference type="GO" id="GO:0000725">
    <property type="term" value="P:recombinational repair"/>
    <property type="evidence" value="ECO:0007669"/>
    <property type="project" value="TreeGrafter"/>
</dbReference>
<dbReference type="PANTHER" id="PTHR11070">
    <property type="entry name" value="UVRD / RECB / PCRA DNA HELICASE FAMILY MEMBER"/>
    <property type="match status" value="1"/>
</dbReference>